<gene>
    <name evidence="3" type="primary">KAFR0D03050</name>
    <name evidence="3" type="ORF">KAFR_0D03050</name>
</gene>
<reference evidence="3 4" key="1">
    <citation type="journal article" date="2011" name="Proc. Natl. Acad. Sci. U.S.A.">
        <title>Evolutionary erosion of yeast sex chromosomes by mating-type switching accidents.</title>
        <authorList>
            <person name="Gordon J.L."/>
            <person name="Armisen D."/>
            <person name="Proux-Wera E."/>
            <person name="Oheigeartaigh S.S."/>
            <person name="Byrne K.P."/>
            <person name="Wolfe K.H."/>
        </authorList>
    </citation>
    <scope>NUCLEOTIDE SEQUENCE [LARGE SCALE GENOMIC DNA]</scope>
    <source>
        <strain evidence="4">ATCC 22294 / BCRC 22015 / CBS 2517 / CECT 1963 / NBRC 1671 / NRRL Y-8276</strain>
    </source>
</reference>
<name>H2AUA3_KAZAF</name>
<dbReference type="Proteomes" id="UP000005220">
    <property type="component" value="Chromosome 4"/>
</dbReference>
<feature type="region of interest" description="Disordered" evidence="1">
    <location>
        <begin position="122"/>
        <end position="147"/>
    </location>
</feature>
<dbReference type="GeneID" id="13882198"/>
<dbReference type="eggNOG" id="ENOG502S2CK">
    <property type="taxonomic scope" value="Eukaryota"/>
</dbReference>
<dbReference type="PANTHER" id="PTHR12834:SF12">
    <property type="entry name" value="SIGNAL RECOGNITION PARTICLE 9 KDA PROTEIN"/>
    <property type="match status" value="1"/>
</dbReference>
<feature type="domain" description="SRP9" evidence="2">
    <location>
        <begin position="3"/>
        <end position="79"/>
    </location>
</feature>
<dbReference type="AlphaFoldDB" id="H2AUA3"/>
<dbReference type="EMBL" id="HE650824">
    <property type="protein sequence ID" value="CCF57953.1"/>
    <property type="molecule type" value="Genomic_DNA"/>
</dbReference>
<dbReference type="FunCoup" id="H2AUA3">
    <property type="interactions" value="63"/>
</dbReference>
<dbReference type="GO" id="GO:0005786">
    <property type="term" value="C:signal recognition particle, endoplasmic reticulum targeting"/>
    <property type="evidence" value="ECO:0007669"/>
    <property type="project" value="EnsemblFungi"/>
</dbReference>
<dbReference type="HOGENOM" id="CLU_104695_1_0_1"/>
<proteinExistence type="predicted"/>
<sequence length="147" mass="16533">MSVKPIDTFIVNGIRLFEINPSQSTISITYNPKNGKKEKSSNVSFKIHNPHLNTNYKFRTNKSKDVSKLLNSLGPRGVTIIPKRKITKKLLHADKTSKKIKTINTVGLSAFMANTKVKEYIPETKAAPATTNLSKKKKSKSRNKKKH</sequence>
<evidence type="ECO:0000313" key="4">
    <source>
        <dbReference type="Proteomes" id="UP000005220"/>
    </source>
</evidence>
<dbReference type="InterPro" id="IPR039914">
    <property type="entry name" value="SRP9-like"/>
</dbReference>
<dbReference type="GO" id="GO:0006614">
    <property type="term" value="P:SRP-dependent cotranslational protein targeting to membrane"/>
    <property type="evidence" value="ECO:0007669"/>
    <property type="project" value="EnsemblFungi"/>
</dbReference>
<evidence type="ECO:0000256" key="1">
    <source>
        <dbReference type="SAM" id="MobiDB-lite"/>
    </source>
</evidence>
<dbReference type="RefSeq" id="XP_003957088.1">
    <property type="nucleotide sequence ID" value="XM_003957039.1"/>
</dbReference>
<keyword evidence="4" id="KW-1185">Reference proteome</keyword>
<dbReference type="KEGG" id="kaf:KAFR_0D03050"/>
<protein>
    <recommendedName>
        <fullName evidence="2">SRP9 domain-containing protein</fullName>
    </recommendedName>
</protein>
<evidence type="ECO:0000313" key="3">
    <source>
        <dbReference type="EMBL" id="CCF57953.1"/>
    </source>
</evidence>
<dbReference type="STRING" id="1071382.H2AUA3"/>
<feature type="compositionally biased region" description="Basic residues" evidence="1">
    <location>
        <begin position="134"/>
        <end position="147"/>
    </location>
</feature>
<dbReference type="InParanoid" id="H2AUA3"/>
<organism evidence="3 4">
    <name type="scientific">Kazachstania africana (strain ATCC 22294 / BCRC 22015 / CBS 2517 / CECT 1963 / NBRC 1671 / NRRL Y-8276)</name>
    <name type="common">Yeast</name>
    <name type="synonym">Kluyveromyces africanus</name>
    <dbReference type="NCBI Taxonomy" id="1071382"/>
    <lineage>
        <taxon>Eukaryota</taxon>
        <taxon>Fungi</taxon>
        <taxon>Dikarya</taxon>
        <taxon>Ascomycota</taxon>
        <taxon>Saccharomycotina</taxon>
        <taxon>Saccharomycetes</taxon>
        <taxon>Saccharomycetales</taxon>
        <taxon>Saccharomycetaceae</taxon>
        <taxon>Kazachstania</taxon>
    </lineage>
</organism>
<dbReference type="OrthoDB" id="5419752at2759"/>
<accession>H2AUA3</accession>
<dbReference type="Pfam" id="PF05486">
    <property type="entry name" value="SRP9-21"/>
    <property type="match status" value="1"/>
</dbReference>
<dbReference type="PANTHER" id="PTHR12834">
    <property type="entry name" value="SIGNAL RECOGNITION PARTICLE 9 KDA PROTEIN"/>
    <property type="match status" value="1"/>
</dbReference>
<dbReference type="InterPro" id="IPR039432">
    <property type="entry name" value="SRP9_dom"/>
</dbReference>
<evidence type="ECO:0000259" key="2">
    <source>
        <dbReference type="Pfam" id="PF05486"/>
    </source>
</evidence>